<dbReference type="Proteomes" id="UP001474421">
    <property type="component" value="Unassembled WGS sequence"/>
</dbReference>
<keyword evidence="4" id="KW-1185">Reference proteome</keyword>
<dbReference type="AlphaFoldDB" id="A0AAW1BSR0"/>
<evidence type="ECO:0000313" key="4">
    <source>
        <dbReference type="Proteomes" id="UP001474421"/>
    </source>
</evidence>
<protein>
    <submittedName>
        <fullName evidence="3">Uncharacterized protein</fullName>
    </submittedName>
</protein>
<proteinExistence type="predicted"/>
<name>A0AAW1BSR0_CROAD</name>
<keyword evidence="2" id="KW-0812">Transmembrane</keyword>
<feature type="region of interest" description="Disordered" evidence="1">
    <location>
        <begin position="1"/>
        <end position="52"/>
    </location>
</feature>
<feature type="transmembrane region" description="Helical" evidence="2">
    <location>
        <begin position="89"/>
        <end position="109"/>
    </location>
</feature>
<keyword evidence="2" id="KW-0472">Membrane</keyword>
<gene>
    <name evidence="3" type="ORF">NXF25_009879</name>
</gene>
<keyword evidence="2" id="KW-1133">Transmembrane helix</keyword>
<sequence>MSKNSDTPPIQLLLGSCAEEDGPSASLVRKPEDPRQGGLPGGEVGTEPFAHFGPAHLLGRPELVHADVTGRGEIPSGENKYSKQSRCGADGFIMSSGGLLLLLGLLTLWTELTPVSGQDRPSETFQDDLQPFAGRG</sequence>
<reference evidence="3 4" key="1">
    <citation type="journal article" date="2024" name="Proc. Natl. Acad. Sci. U.S.A.">
        <title>The genetic regulatory architecture and epigenomic basis for age-related changes in rattlesnake venom.</title>
        <authorList>
            <person name="Hogan M.P."/>
            <person name="Holding M.L."/>
            <person name="Nystrom G.S."/>
            <person name="Colston T.J."/>
            <person name="Bartlett D.A."/>
            <person name="Mason A.J."/>
            <person name="Ellsworth S.A."/>
            <person name="Rautsaw R.M."/>
            <person name="Lawrence K.C."/>
            <person name="Strickland J.L."/>
            <person name="He B."/>
            <person name="Fraser P."/>
            <person name="Margres M.J."/>
            <person name="Gilbert D.M."/>
            <person name="Gibbs H.L."/>
            <person name="Parkinson C.L."/>
            <person name="Rokyta D.R."/>
        </authorList>
    </citation>
    <scope>NUCLEOTIDE SEQUENCE [LARGE SCALE GENOMIC DNA]</scope>
    <source>
        <strain evidence="3">DRR0105</strain>
    </source>
</reference>
<evidence type="ECO:0000313" key="3">
    <source>
        <dbReference type="EMBL" id="KAK9405052.1"/>
    </source>
</evidence>
<dbReference type="EMBL" id="JAOTOJ010000003">
    <property type="protein sequence ID" value="KAK9405052.1"/>
    <property type="molecule type" value="Genomic_DNA"/>
</dbReference>
<accession>A0AAW1BSR0</accession>
<organism evidence="3 4">
    <name type="scientific">Crotalus adamanteus</name>
    <name type="common">Eastern diamondback rattlesnake</name>
    <dbReference type="NCBI Taxonomy" id="8729"/>
    <lineage>
        <taxon>Eukaryota</taxon>
        <taxon>Metazoa</taxon>
        <taxon>Chordata</taxon>
        <taxon>Craniata</taxon>
        <taxon>Vertebrata</taxon>
        <taxon>Euteleostomi</taxon>
        <taxon>Lepidosauria</taxon>
        <taxon>Squamata</taxon>
        <taxon>Bifurcata</taxon>
        <taxon>Unidentata</taxon>
        <taxon>Episquamata</taxon>
        <taxon>Toxicofera</taxon>
        <taxon>Serpentes</taxon>
        <taxon>Colubroidea</taxon>
        <taxon>Viperidae</taxon>
        <taxon>Crotalinae</taxon>
        <taxon>Crotalus</taxon>
    </lineage>
</organism>
<evidence type="ECO:0000256" key="2">
    <source>
        <dbReference type="SAM" id="Phobius"/>
    </source>
</evidence>
<dbReference type="PROSITE" id="PS51257">
    <property type="entry name" value="PROKAR_LIPOPROTEIN"/>
    <property type="match status" value="1"/>
</dbReference>
<feature type="region of interest" description="Disordered" evidence="1">
    <location>
        <begin position="116"/>
        <end position="136"/>
    </location>
</feature>
<comment type="caution">
    <text evidence="3">The sequence shown here is derived from an EMBL/GenBank/DDBJ whole genome shotgun (WGS) entry which is preliminary data.</text>
</comment>
<evidence type="ECO:0000256" key="1">
    <source>
        <dbReference type="SAM" id="MobiDB-lite"/>
    </source>
</evidence>